<sequence length="74" mass="8165">MIVLTQPIGEDFDVPDASFACPDQTNFTCLDELGLQVDGVTRRFQKSRAGVPGRRPCLMVSPLRLPLPVRQHGT</sequence>
<accession>A0A6J4P8B7</accession>
<organism evidence="1">
    <name type="scientific">uncultured Propionibacteriaceae bacterium</name>
    <dbReference type="NCBI Taxonomy" id="257457"/>
    <lineage>
        <taxon>Bacteria</taxon>
        <taxon>Bacillati</taxon>
        <taxon>Actinomycetota</taxon>
        <taxon>Actinomycetes</taxon>
        <taxon>Propionibacteriales</taxon>
        <taxon>Propionibacteriaceae</taxon>
        <taxon>environmental samples</taxon>
    </lineage>
</organism>
<dbReference type="EMBL" id="CADCUO010000173">
    <property type="protein sequence ID" value="CAA9406209.1"/>
    <property type="molecule type" value="Genomic_DNA"/>
</dbReference>
<dbReference type="AlphaFoldDB" id="A0A6J4P8B7"/>
<gene>
    <name evidence="1" type="ORF">AVDCRST_MAG75-2452</name>
</gene>
<name>A0A6J4P8B7_9ACTN</name>
<reference evidence="1" key="1">
    <citation type="submission" date="2020-02" db="EMBL/GenBank/DDBJ databases">
        <authorList>
            <person name="Meier V. D."/>
        </authorList>
    </citation>
    <scope>NUCLEOTIDE SEQUENCE</scope>
    <source>
        <strain evidence="1">AVDCRST_MAG75</strain>
    </source>
</reference>
<evidence type="ECO:0000313" key="1">
    <source>
        <dbReference type="EMBL" id="CAA9406209.1"/>
    </source>
</evidence>
<protein>
    <submittedName>
        <fullName evidence="1">Uncharacterized protein</fullName>
    </submittedName>
</protein>
<proteinExistence type="predicted"/>